<keyword evidence="2" id="KW-1185">Reference proteome</keyword>
<dbReference type="Proteomes" id="UP001241377">
    <property type="component" value="Unassembled WGS sequence"/>
</dbReference>
<evidence type="ECO:0000313" key="2">
    <source>
        <dbReference type="Proteomes" id="UP001241377"/>
    </source>
</evidence>
<reference evidence="1" key="1">
    <citation type="submission" date="2023-04" db="EMBL/GenBank/DDBJ databases">
        <title>Draft Genome sequencing of Naganishia species isolated from polar environments using Oxford Nanopore Technology.</title>
        <authorList>
            <person name="Leo P."/>
            <person name="Venkateswaran K."/>
        </authorList>
    </citation>
    <scope>NUCLEOTIDE SEQUENCE</scope>
    <source>
        <strain evidence="1">MNA-CCFEE 5261</strain>
    </source>
</reference>
<sequence>MARRVIDKFCHNINRFRPIIDEDRFTLDYGRLSKVNVPDGDDLPPDFLAYAHMVMALGAAIMDLEAQQKKSALTGAPTSNQAKHFLVGRSNGGQNEESELGATFVGATATLNRADPANDYVLPLGHSTLSTNNNVDDNTDGVHKEDSLRPRIACCLQLHSSSRGQNVWSFRRLGGLYRISRE</sequence>
<dbReference type="EMBL" id="JASBWR010000062">
    <property type="protein sequence ID" value="KAJ9100765.1"/>
    <property type="molecule type" value="Genomic_DNA"/>
</dbReference>
<accession>A0ACC2VMV6</accession>
<name>A0ACC2VMV6_9TREE</name>
<comment type="caution">
    <text evidence="1">The sequence shown here is derived from an EMBL/GenBank/DDBJ whole genome shotgun (WGS) entry which is preliminary data.</text>
</comment>
<gene>
    <name evidence="1" type="ORF">QFC19_005504</name>
</gene>
<proteinExistence type="predicted"/>
<protein>
    <submittedName>
        <fullName evidence="1">Uncharacterized protein</fullName>
    </submittedName>
</protein>
<evidence type="ECO:0000313" key="1">
    <source>
        <dbReference type="EMBL" id="KAJ9100765.1"/>
    </source>
</evidence>
<organism evidence="1 2">
    <name type="scientific">Naganishia cerealis</name>
    <dbReference type="NCBI Taxonomy" id="610337"/>
    <lineage>
        <taxon>Eukaryota</taxon>
        <taxon>Fungi</taxon>
        <taxon>Dikarya</taxon>
        <taxon>Basidiomycota</taxon>
        <taxon>Agaricomycotina</taxon>
        <taxon>Tremellomycetes</taxon>
        <taxon>Filobasidiales</taxon>
        <taxon>Filobasidiaceae</taxon>
        <taxon>Naganishia</taxon>
    </lineage>
</organism>